<proteinExistence type="predicted"/>
<name>A0A1I0DPZ1_9GAMM</name>
<dbReference type="RefSeq" id="WP_093320663.1">
    <property type="nucleotide sequence ID" value="NZ_FOHV01000018.1"/>
</dbReference>
<gene>
    <name evidence="2" type="ORF">SAMN02583745_02080</name>
</gene>
<dbReference type="SUPFAM" id="SSF51735">
    <property type="entry name" value="NAD(P)-binding Rossmann-fold domains"/>
    <property type="match status" value="1"/>
</dbReference>
<organism evidence="2 3">
    <name type="scientific">Thorsellia anophelis DSM 18579</name>
    <dbReference type="NCBI Taxonomy" id="1123402"/>
    <lineage>
        <taxon>Bacteria</taxon>
        <taxon>Pseudomonadati</taxon>
        <taxon>Pseudomonadota</taxon>
        <taxon>Gammaproteobacteria</taxon>
        <taxon>Enterobacterales</taxon>
        <taxon>Thorselliaceae</taxon>
        <taxon>Thorsellia</taxon>
    </lineage>
</organism>
<dbReference type="InterPro" id="IPR036291">
    <property type="entry name" value="NAD(P)-bd_dom_sf"/>
</dbReference>
<dbReference type="Gene3D" id="3.40.50.720">
    <property type="entry name" value="NAD(P)-binding Rossmann-like Domain"/>
    <property type="match status" value="1"/>
</dbReference>
<feature type="domain" description="Enoyl reductase (ER)" evidence="1">
    <location>
        <begin position="14"/>
        <end position="310"/>
    </location>
</feature>
<dbReference type="InterPro" id="IPR011032">
    <property type="entry name" value="GroES-like_sf"/>
</dbReference>
<accession>A0A1I0DPZ1</accession>
<dbReference type="GO" id="GO:0016491">
    <property type="term" value="F:oxidoreductase activity"/>
    <property type="evidence" value="ECO:0007669"/>
    <property type="project" value="InterPro"/>
</dbReference>
<dbReference type="Gene3D" id="3.90.180.10">
    <property type="entry name" value="Medium-chain alcohol dehydrogenases, catalytic domain"/>
    <property type="match status" value="1"/>
</dbReference>
<reference evidence="3" key="1">
    <citation type="submission" date="2016-10" db="EMBL/GenBank/DDBJ databases">
        <authorList>
            <person name="Varghese N."/>
            <person name="Submissions S."/>
        </authorList>
    </citation>
    <scope>NUCLEOTIDE SEQUENCE [LARGE SCALE GENOMIC DNA]</scope>
    <source>
        <strain evidence="3">DSM 18579</strain>
    </source>
</reference>
<dbReference type="EMBL" id="FOHV01000018">
    <property type="protein sequence ID" value="SET34606.1"/>
    <property type="molecule type" value="Genomic_DNA"/>
</dbReference>
<dbReference type="InterPro" id="IPR020843">
    <property type="entry name" value="ER"/>
</dbReference>
<dbReference type="STRING" id="1123402.SAMN02583745_02080"/>
<evidence type="ECO:0000259" key="1">
    <source>
        <dbReference type="SMART" id="SM00829"/>
    </source>
</evidence>
<dbReference type="PANTHER" id="PTHR43482:SF1">
    <property type="entry name" value="PROTEIN AST1-RELATED"/>
    <property type="match status" value="1"/>
</dbReference>
<dbReference type="SUPFAM" id="SSF50129">
    <property type="entry name" value="GroES-like"/>
    <property type="match status" value="1"/>
</dbReference>
<dbReference type="SMART" id="SM00829">
    <property type="entry name" value="PKS_ER"/>
    <property type="match status" value="1"/>
</dbReference>
<keyword evidence="3" id="KW-1185">Reference proteome</keyword>
<evidence type="ECO:0000313" key="2">
    <source>
        <dbReference type="EMBL" id="SET34606.1"/>
    </source>
</evidence>
<protein>
    <submittedName>
        <fullName evidence="2">2-desacetyl-2-hydroxyethyl bacteriochlorophyllide A dehydrogenase</fullName>
    </submittedName>
</protein>
<dbReference type="InterPro" id="IPR013154">
    <property type="entry name" value="ADH-like_N"/>
</dbReference>
<dbReference type="PANTHER" id="PTHR43482">
    <property type="entry name" value="PROTEIN AST1-RELATED"/>
    <property type="match status" value="1"/>
</dbReference>
<dbReference type="Proteomes" id="UP000242642">
    <property type="component" value="Unassembled WGS sequence"/>
</dbReference>
<dbReference type="AlphaFoldDB" id="A0A1I0DPZ1"/>
<evidence type="ECO:0000313" key="3">
    <source>
        <dbReference type="Proteomes" id="UP000242642"/>
    </source>
</evidence>
<dbReference type="Pfam" id="PF08240">
    <property type="entry name" value="ADH_N"/>
    <property type="match status" value="1"/>
</dbReference>
<dbReference type="InterPro" id="IPR052585">
    <property type="entry name" value="Lipid_raft_assoc_Zn_ADH"/>
</dbReference>
<dbReference type="OrthoDB" id="9771084at2"/>
<sequence>MKFNNNAWLFSAKGNPLNFDIKTIKALESNQIVVENFYAGINPVDWKFIDHNPMNWPVGQVPGVDGVGKVIAAHDAEHQHLIGQMVVYHCSLQSDGSFGTHTVIYADRAMILPEGLNLAVAAALPCPLLTAWQAFSKIPVKKGHRVLLTGMGAVNKLLSQLLARAGFHVDVISKSLTDEQADVLNIKTIYREKPEFHHYHAIFDSNGQASATALVPYLRANGHIICILGRIDTPIDSAFSRTISYHEIALGALHTYGDKIQWHELMVDGRNLLESVIKGDIFVETPTEFRFELLNDALEFSKHQQKKAVVKIR</sequence>